<dbReference type="PANTHER" id="PTHR42878:SF15">
    <property type="entry name" value="BACTERIOPHYTOCHROME"/>
    <property type="match status" value="1"/>
</dbReference>
<evidence type="ECO:0000256" key="12">
    <source>
        <dbReference type="ARBA" id="ARBA00023012"/>
    </source>
</evidence>
<evidence type="ECO:0000259" key="16">
    <source>
        <dbReference type="PROSITE" id="PS50112"/>
    </source>
</evidence>
<dbReference type="Gene3D" id="3.30.450.20">
    <property type="entry name" value="PAS domain"/>
    <property type="match status" value="2"/>
</dbReference>
<dbReference type="SUPFAM" id="SSF103190">
    <property type="entry name" value="Sensory domain-like"/>
    <property type="match status" value="1"/>
</dbReference>
<dbReference type="InterPro" id="IPR029151">
    <property type="entry name" value="Sensor-like_sf"/>
</dbReference>
<organism evidence="18 19">
    <name type="scientific">Pseudoponticoccus marisrubri</name>
    <dbReference type="NCBI Taxonomy" id="1685382"/>
    <lineage>
        <taxon>Bacteria</taxon>
        <taxon>Pseudomonadati</taxon>
        <taxon>Pseudomonadota</taxon>
        <taxon>Alphaproteobacteria</taxon>
        <taxon>Rhodobacterales</taxon>
        <taxon>Roseobacteraceae</taxon>
        <taxon>Pseudoponticoccus</taxon>
    </lineage>
</organism>
<dbReference type="GO" id="GO:0030295">
    <property type="term" value="F:protein kinase activator activity"/>
    <property type="evidence" value="ECO:0007669"/>
    <property type="project" value="TreeGrafter"/>
</dbReference>
<evidence type="ECO:0000256" key="13">
    <source>
        <dbReference type="ARBA" id="ARBA00023136"/>
    </source>
</evidence>
<dbReference type="Pfam" id="PF00512">
    <property type="entry name" value="HisKA"/>
    <property type="match status" value="1"/>
</dbReference>
<dbReference type="SMART" id="SM00387">
    <property type="entry name" value="HATPase_c"/>
    <property type="match status" value="1"/>
</dbReference>
<name>A0A0W7WMG8_9RHOB</name>
<dbReference type="InterPro" id="IPR000014">
    <property type="entry name" value="PAS"/>
</dbReference>
<dbReference type="InterPro" id="IPR048760">
    <property type="entry name" value="VP0354-like_sensor_dom"/>
</dbReference>
<dbReference type="SUPFAM" id="SSF47384">
    <property type="entry name" value="Homodimeric domain of signal transducing histidine kinase"/>
    <property type="match status" value="1"/>
</dbReference>
<dbReference type="InterPro" id="IPR050351">
    <property type="entry name" value="BphY/WalK/GraS-like"/>
</dbReference>
<feature type="domain" description="Histidine kinase" evidence="15">
    <location>
        <begin position="515"/>
        <end position="729"/>
    </location>
</feature>
<dbReference type="GO" id="GO:0005886">
    <property type="term" value="C:plasma membrane"/>
    <property type="evidence" value="ECO:0007669"/>
    <property type="project" value="UniProtKB-SubCell"/>
</dbReference>
<dbReference type="Pfam" id="PF02518">
    <property type="entry name" value="HATPase_c"/>
    <property type="match status" value="1"/>
</dbReference>
<dbReference type="InterPro" id="IPR013767">
    <property type="entry name" value="PAS_fold"/>
</dbReference>
<dbReference type="CDD" id="cd00082">
    <property type="entry name" value="HisKA"/>
    <property type="match status" value="1"/>
</dbReference>
<keyword evidence="10" id="KW-0067">ATP-binding</keyword>
<keyword evidence="7 14" id="KW-0812">Transmembrane</keyword>
<feature type="domain" description="HAMP" evidence="17">
    <location>
        <begin position="321"/>
        <end position="373"/>
    </location>
</feature>
<gene>
    <name evidence="18" type="ORF">AVJ23_04170</name>
</gene>
<feature type="domain" description="PAS" evidence="16">
    <location>
        <begin position="375"/>
        <end position="419"/>
    </location>
</feature>
<dbReference type="SUPFAM" id="SSF158472">
    <property type="entry name" value="HAMP domain-like"/>
    <property type="match status" value="1"/>
</dbReference>
<keyword evidence="12" id="KW-0902">Two-component regulatory system</keyword>
<comment type="subcellular location">
    <subcellularLocation>
        <location evidence="2">Cell membrane</location>
        <topology evidence="2">Multi-pass membrane protein</topology>
    </subcellularLocation>
</comment>
<dbReference type="Gene3D" id="1.10.287.130">
    <property type="match status" value="1"/>
</dbReference>
<evidence type="ECO:0000256" key="1">
    <source>
        <dbReference type="ARBA" id="ARBA00000085"/>
    </source>
</evidence>
<dbReference type="AlphaFoldDB" id="A0A0W7WMG8"/>
<dbReference type="Pfam" id="PF21623">
    <property type="entry name" value="HK_sensor_dom_bact"/>
    <property type="match status" value="1"/>
</dbReference>
<dbReference type="InterPro" id="IPR035965">
    <property type="entry name" value="PAS-like_dom_sf"/>
</dbReference>
<dbReference type="InterPro" id="IPR003661">
    <property type="entry name" value="HisK_dim/P_dom"/>
</dbReference>
<keyword evidence="6" id="KW-0808">Transferase</keyword>
<keyword evidence="9" id="KW-0418">Kinase</keyword>
<dbReference type="Gene3D" id="3.30.565.10">
    <property type="entry name" value="Histidine kinase-like ATPase, C-terminal domain"/>
    <property type="match status" value="1"/>
</dbReference>
<evidence type="ECO:0000256" key="7">
    <source>
        <dbReference type="ARBA" id="ARBA00022692"/>
    </source>
</evidence>
<dbReference type="GO" id="GO:0007234">
    <property type="term" value="P:osmosensory signaling via phosphorelay pathway"/>
    <property type="evidence" value="ECO:0007669"/>
    <property type="project" value="TreeGrafter"/>
</dbReference>
<evidence type="ECO:0000256" key="11">
    <source>
        <dbReference type="ARBA" id="ARBA00022989"/>
    </source>
</evidence>
<evidence type="ECO:0000259" key="15">
    <source>
        <dbReference type="PROSITE" id="PS50109"/>
    </source>
</evidence>
<dbReference type="SMART" id="SM00091">
    <property type="entry name" value="PAS"/>
    <property type="match status" value="1"/>
</dbReference>
<evidence type="ECO:0000256" key="2">
    <source>
        <dbReference type="ARBA" id="ARBA00004651"/>
    </source>
</evidence>
<protein>
    <recommendedName>
        <fullName evidence="3">histidine kinase</fullName>
        <ecNumber evidence="3">2.7.13.3</ecNumber>
    </recommendedName>
</protein>
<keyword evidence="8" id="KW-0547">Nucleotide-binding</keyword>
<evidence type="ECO:0000256" key="6">
    <source>
        <dbReference type="ARBA" id="ARBA00022679"/>
    </source>
</evidence>
<dbReference type="GO" id="GO:0005524">
    <property type="term" value="F:ATP binding"/>
    <property type="evidence" value="ECO:0007669"/>
    <property type="project" value="UniProtKB-KW"/>
</dbReference>
<keyword evidence="19" id="KW-1185">Reference proteome</keyword>
<dbReference type="GO" id="GO:0006355">
    <property type="term" value="P:regulation of DNA-templated transcription"/>
    <property type="evidence" value="ECO:0007669"/>
    <property type="project" value="InterPro"/>
</dbReference>
<evidence type="ECO:0000256" key="3">
    <source>
        <dbReference type="ARBA" id="ARBA00012438"/>
    </source>
</evidence>
<dbReference type="InterPro" id="IPR003660">
    <property type="entry name" value="HAMP_dom"/>
</dbReference>
<dbReference type="InterPro" id="IPR003594">
    <property type="entry name" value="HATPase_dom"/>
</dbReference>
<dbReference type="InterPro" id="IPR005467">
    <property type="entry name" value="His_kinase_dom"/>
</dbReference>
<dbReference type="GO" id="GO:0000155">
    <property type="term" value="F:phosphorelay sensor kinase activity"/>
    <property type="evidence" value="ECO:0007669"/>
    <property type="project" value="InterPro"/>
</dbReference>
<keyword evidence="4" id="KW-1003">Cell membrane</keyword>
<evidence type="ECO:0000256" key="4">
    <source>
        <dbReference type="ARBA" id="ARBA00022475"/>
    </source>
</evidence>
<dbReference type="PROSITE" id="PS50112">
    <property type="entry name" value="PAS"/>
    <property type="match status" value="1"/>
</dbReference>
<accession>A0A0W7WMG8</accession>
<dbReference type="PRINTS" id="PR00344">
    <property type="entry name" value="BCTRLSENSOR"/>
</dbReference>
<dbReference type="SMART" id="SM00304">
    <property type="entry name" value="HAMP"/>
    <property type="match status" value="2"/>
</dbReference>
<evidence type="ECO:0000256" key="5">
    <source>
        <dbReference type="ARBA" id="ARBA00022553"/>
    </source>
</evidence>
<evidence type="ECO:0000256" key="10">
    <source>
        <dbReference type="ARBA" id="ARBA00022840"/>
    </source>
</evidence>
<comment type="caution">
    <text evidence="18">The sequence shown here is derived from an EMBL/GenBank/DDBJ whole genome shotgun (WGS) entry which is preliminary data.</text>
</comment>
<dbReference type="SMART" id="SM00388">
    <property type="entry name" value="HisKA"/>
    <property type="match status" value="1"/>
</dbReference>
<evidence type="ECO:0000259" key="17">
    <source>
        <dbReference type="PROSITE" id="PS50885"/>
    </source>
</evidence>
<dbReference type="GO" id="GO:0000156">
    <property type="term" value="F:phosphorelay response regulator activity"/>
    <property type="evidence" value="ECO:0007669"/>
    <property type="project" value="TreeGrafter"/>
</dbReference>
<dbReference type="PROSITE" id="PS50885">
    <property type="entry name" value="HAMP"/>
    <property type="match status" value="1"/>
</dbReference>
<dbReference type="PANTHER" id="PTHR42878">
    <property type="entry name" value="TWO-COMPONENT HISTIDINE KINASE"/>
    <property type="match status" value="1"/>
</dbReference>
<comment type="catalytic activity">
    <reaction evidence="1">
        <text>ATP + protein L-histidine = ADP + protein N-phospho-L-histidine.</text>
        <dbReference type="EC" id="2.7.13.3"/>
    </reaction>
</comment>
<dbReference type="Pfam" id="PF00672">
    <property type="entry name" value="HAMP"/>
    <property type="match status" value="1"/>
</dbReference>
<dbReference type="SUPFAM" id="SSF55874">
    <property type="entry name" value="ATPase domain of HSP90 chaperone/DNA topoisomerase II/histidine kinase"/>
    <property type="match status" value="1"/>
</dbReference>
<evidence type="ECO:0000313" key="18">
    <source>
        <dbReference type="EMBL" id="KUF11788.1"/>
    </source>
</evidence>
<evidence type="ECO:0000256" key="14">
    <source>
        <dbReference type="SAM" id="Phobius"/>
    </source>
</evidence>
<dbReference type="PROSITE" id="PS50109">
    <property type="entry name" value="HIS_KIN"/>
    <property type="match status" value="1"/>
</dbReference>
<proteinExistence type="predicted"/>
<keyword evidence="5" id="KW-0597">Phosphoprotein</keyword>
<feature type="transmembrane region" description="Helical" evidence="14">
    <location>
        <begin position="297"/>
        <end position="320"/>
    </location>
</feature>
<dbReference type="EMBL" id="LPXO01000002">
    <property type="protein sequence ID" value="KUF11788.1"/>
    <property type="molecule type" value="Genomic_DNA"/>
</dbReference>
<dbReference type="EC" id="2.7.13.3" evidence="3"/>
<sequence length="738" mass="81645">MQGSLHLFIGHRIEQSYSRALSQEMLGRVQMRLNERLSMVLADARILSELPPIQGLARVAHSAGVDPQDGSSRDVDWRRRLQQIFVSFHEARPDYRQIRFIGMADDGRELVRVDKSGGDIVILREDQLQKRDQAPYFDAVKALTPGDRYISRLNWAHQDGRIVEPRQAVLRYIVPAFDADGELFGMIVINVDANAFLGKVIREVAPPHRVIIRDAYAASFVYDPDTGTGRLYVDRPPPVSAEALRALQDSSQSSGLQRVDGFALEAISSTNEAIEGGRFTTGLIIEADRFTRETRLWAGYLVLFGCLMVLVATSFARATVRRHLAPFLRMTDEIDAARAGRRKPALPATRKDEIGQIARSFDELFEALQELVAQSVKHAEAVFESVQDGVVFVGRHGRITDANAAFARMAGVERDGLTGLPLNDLVPGTFTVDTSGVACQNGSEAGRTLVLDAAHFGGRSVPVEVTLSAISRDPGQHWVCIARDVSSRLADEATRARLIAALESSNSELNSYAFVASHDLKAPLRVIENAATWIEEDLGETLDEETRENLALMRSRIDRMQNLLDDLLEHARIGRKMGESPSPVITGAELRAELCALSTPPDGFTIDFAPGFDAISLPQMPLRSVLLNLLSNAIKHHDRADGRVEISVEEAGEMWRFHVRNDGPGIDPLYHDRIFGLFQTLKSRDQVEGSGMGLAIARKHVMLAGGEMKVVSDGQGRGALFTFTWPRYFDSERHTRVA</sequence>
<reference evidence="18 19" key="1">
    <citation type="submission" date="2015-12" db="EMBL/GenBank/DDBJ databases">
        <authorList>
            <person name="Shamseldin A."/>
            <person name="Moawad H."/>
            <person name="Abd El-Rahim W.M."/>
            <person name="Sadowsky M.J."/>
        </authorList>
    </citation>
    <scope>NUCLEOTIDE SEQUENCE [LARGE SCALE GENOMIC DNA]</scope>
    <source>
        <strain evidence="18 19">SJ5A-1</strain>
    </source>
</reference>
<dbReference type="Gene3D" id="6.10.340.10">
    <property type="match status" value="1"/>
</dbReference>
<dbReference type="CDD" id="cd18773">
    <property type="entry name" value="PDC1_HK_sensor"/>
    <property type="match status" value="1"/>
</dbReference>
<dbReference type="InterPro" id="IPR036097">
    <property type="entry name" value="HisK_dim/P_sf"/>
</dbReference>
<dbReference type="CDD" id="cd06225">
    <property type="entry name" value="HAMP"/>
    <property type="match status" value="1"/>
</dbReference>
<dbReference type="Pfam" id="PF00989">
    <property type="entry name" value="PAS"/>
    <property type="match status" value="1"/>
</dbReference>
<evidence type="ECO:0000256" key="9">
    <source>
        <dbReference type="ARBA" id="ARBA00022777"/>
    </source>
</evidence>
<dbReference type="InterPro" id="IPR004358">
    <property type="entry name" value="Sig_transdc_His_kin-like_C"/>
</dbReference>
<dbReference type="SUPFAM" id="SSF55785">
    <property type="entry name" value="PYP-like sensor domain (PAS domain)"/>
    <property type="match status" value="1"/>
</dbReference>
<dbReference type="InterPro" id="IPR036890">
    <property type="entry name" value="HATPase_C_sf"/>
</dbReference>
<evidence type="ECO:0000256" key="8">
    <source>
        <dbReference type="ARBA" id="ARBA00022741"/>
    </source>
</evidence>
<dbReference type="CDD" id="cd00130">
    <property type="entry name" value="PAS"/>
    <property type="match status" value="1"/>
</dbReference>
<dbReference type="Proteomes" id="UP000054396">
    <property type="component" value="Unassembled WGS sequence"/>
</dbReference>
<keyword evidence="13 14" id="KW-0472">Membrane</keyword>
<dbReference type="STRING" id="1685382.AVJ23_04170"/>
<dbReference type="NCBIfam" id="TIGR00229">
    <property type="entry name" value="sensory_box"/>
    <property type="match status" value="1"/>
</dbReference>
<evidence type="ECO:0000313" key="19">
    <source>
        <dbReference type="Proteomes" id="UP000054396"/>
    </source>
</evidence>
<keyword evidence="11 14" id="KW-1133">Transmembrane helix</keyword>